<dbReference type="SUPFAM" id="SSF56112">
    <property type="entry name" value="Protein kinase-like (PK-like)"/>
    <property type="match status" value="1"/>
</dbReference>
<dbReference type="SUPFAM" id="SSF57850">
    <property type="entry name" value="RING/U-box"/>
    <property type="match status" value="1"/>
</dbReference>
<reference evidence="7" key="1">
    <citation type="journal article" date="2023" name="GigaByte">
        <title>Genome assembly of the bearded iris, Iris pallida Lam.</title>
        <authorList>
            <person name="Bruccoleri R.E."/>
            <person name="Oakeley E.J."/>
            <person name="Faust A.M.E."/>
            <person name="Altorfer M."/>
            <person name="Dessus-Babus S."/>
            <person name="Burckhardt D."/>
            <person name="Oertli M."/>
            <person name="Naumann U."/>
            <person name="Petersen F."/>
            <person name="Wong J."/>
        </authorList>
    </citation>
    <scope>NUCLEOTIDE SEQUENCE</scope>
    <source>
        <strain evidence="7">GSM-AAB239-AS_SAM_17_03QT</strain>
    </source>
</reference>
<protein>
    <submittedName>
        <fullName evidence="7">Cellulose synthase A catalytic subunit 5 [UDP-forming]-like isoform X1</fullName>
    </submittedName>
</protein>
<evidence type="ECO:0000256" key="3">
    <source>
        <dbReference type="ARBA" id="ARBA00022741"/>
    </source>
</evidence>
<evidence type="ECO:0000256" key="2">
    <source>
        <dbReference type="ARBA" id="ARBA00022679"/>
    </source>
</evidence>
<keyword evidence="8" id="KW-1185">Reference proteome</keyword>
<sequence>MQRLHPFDRRATEEWIDPKGLIPSTCHTQRIDRSLWSHRMRSPKRSSSSAVEENREPVTTPCGHSFYRSCLLQSMGHDIEHEVVEAIIRSVLDFRRDPWPIVSDNVKDLVKRMLNPDPKKRLTAQEVLDMRKKGNHQS</sequence>
<keyword evidence="2" id="KW-0808">Transferase</keyword>
<gene>
    <name evidence="7" type="ORF">M6B38_279560</name>
</gene>
<comment type="caution">
    <text evidence="7">The sequence shown here is derived from an EMBL/GenBank/DDBJ whole genome shotgun (WGS) entry which is preliminary data.</text>
</comment>
<accession>A0AAX6HZY7</accession>
<dbReference type="AlphaFoldDB" id="A0AAX6HZY7"/>
<evidence type="ECO:0000256" key="4">
    <source>
        <dbReference type="ARBA" id="ARBA00022777"/>
    </source>
</evidence>
<keyword evidence="3" id="KW-0547">Nucleotide-binding</keyword>
<dbReference type="Proteomes" id="UP001140949">
    <property type="component" value="Unassembled WGS sequence"/>
</dbReference>
<dbReference type="InterPro" id="IPR013083">
    <property type="entry name" value="Znf_RING/FYVE/PHD"/>
</dbReference>
<dbReference type="Gene3D" id="1.10.510.10">
    <property type="entry name" value="Transferase(Phosphotransferase) domain 1"/>
    <property type="match status" value="1"/>
</dbReference>
<reference evidence="7" key="2">
    <citation type="submission" date="2023-04" db="EMBL/GenBank/DDBJ databases">
        <authorList>
            <person name="Bruccoleri R.E."/>
            <person name="Oakeley E.J."/>
            <person name="Faust A.-M."/>
            <person name="Dessus-Babus S."/>
            <person name="Altorfer M."/>
            <person name="Burckhardt D."/>
            <person name="Oertli M."/>
            <person name="Naumann U."/>
            <person name="Petersen F."/>
            <person name="Wong J."/>
        </authorList>
    </citation>
    <scope>NUCLEOTIDE SEQUENCE</scope>
    <source>
        <strain evidence="7">GSM-AAB239-AS_SAM_17_03QT</strain>
        <tissue evidence="7">Leaf</tissue>
    </source>
</reference>
<evidence type="ECO:0000313" key="7">
    <source>
        <dbReference type="EMBL" id="KAJ6846281.1"/>
    </source>
</evidence>
<evidence type="ECO:0000256" key="6">
    <source>
        <dbReference type="SAM" id="MobiDB-lite"/>
    </source>
</evidence>
<dbReference type="GO" id="GO:0005524">
    <property type="term" value="F:ATP binding"/>
    <property type="evidence" value="ECO:0007669"/>
    <property type="project" value="UniProtKB-KW"/>
</dbReference>
<evidence type="ECO:0000256" key="1">
    <source>
        <dbReference type="ARBA" id="ARBA00022527"/>
    </source>
</evidence>
<name>A0AAX6HZY7_IRIPA</name>
<dbReference type="GO" id="GO:0004674">
    <property type="term" value="F:protein serine/threonine kinase activity"/>
    <property type="evidence" value="ECO:0007669"/>
    <property type="project" value="UniProtKB-KW"/>
</dbReference>
<dbReference type="PANTHER" id="PTHR24349">
    <property type="entry name" value="SERINE/THREONINE-PROTEIN KINASE"/>
    <property type="match status" value="1"/>
</dbReference>
<organism evidence="7 8">
    <name type="scientific">Iris pallida</name>
    <name type="common">Sweet iris</name>
    <dbReference type="NCBI Taxonomy" id="29817"/>
    <lineage>
        <taxon>Eukaryota</taxon>
        <taxon>Viridiplantae</taxon>
        <taxon>Streptophyta</taxon>
        <taxon>Embryophyta</taxon>
        <taxon>Tracheophyta</taxon>
        <taxon>Spermatophyta</taxon>
        <taxon>Magnoliopsida</taxon>
        <taxon>Liliopsida</taxon>
        <taxon>Asparagales</taxon>
        <taxon>Iridaceae</taxon>
        <taxon>Iridoideae</taxon>
        <taxon>Irideae</taxon>
        <taxon>Iris</taxon>
    </lineage>
</organism>
<feature type="region of interest" description="Disordered" evidence="6">
    <location>
        <begin position="36"/>
        <end position="60"/>
    </location>
</feature>
<proteinExistence type="predicted"/>
<dbReference type="Gene3D" id="3.30.40.10">
    <property type="entry name" value="Zinc/RING finger domain, C3HC4 (zinc finger)"/>
    <property type="match status" value="1"/>
</dbReference>
<evidence type="ECO:0000313" key="8">
    <source>
        <dbReference type="Proteomes" id="UP001140949"/>
    </source>
</evidence>
<keyword evidence="1" id="KW-0723">Serine/threonine-protein kinase</keyword>
<dbReference type="InterPro" id="IPR011009">
    <property type="entry name" value="Kinase-like_dom_sf"/>
</dbReference>
<evidence type="ECO:0000256" key="5">
    <source>
        <dbReference type="ARBA" id="ARBA00022840"/>
    </source>
</evidence>
<dbReference type="InterPro" id="IPR050205">
    <property type="entry name" value="CDPK_Ser/Thr_kinases"/>
</dbReference>
<keyword evidence="5" id="KW-0067">ATP-binding</keyword>
<dbReference type="EMBL" id="JANAVB010005599">
    <property type="protein sequence ID" value="KAJ6846281.1"/>
    <property type="molecule type" value="Genomic_DNA"/>
</dbReference>
<keyword evidence="4" id="KW-0418">Kinase</keyword>